<evidence type="ECO:0000313" key="14">
    <source>
        <dbReference type="EMBL" id="BBH94359.1"/>
    </source>
</evidence>
<evidence type="ECO:0000256" key="10">
    <source>
        <dbReference type="SAM" id="MobiDB-lite"/>
    </source>
</evidence>
<dbReference type="PRINTS" id="PR01411">
    <property type="entry name" value="CCMFBIOGNSIS"/>
</dbReference>
<keyword evidence="7 11" id="KW-1133">Transmembrane helix</keyword>
<evidence type="ECO:0000256" key="3">
    <source>
        <dbReference type="ARBA" id="ARBA00022475"/>
    </source>
</evidence>
<dbReference type="EMBL" id="AP019377">
    <property type="protein sequence ID" value="BBH94359.1"/>
    <property type="molecule type" value="Genomic_DNA"/>
</dbReference>
<feature type="transmembrane region" description="Helical" evidence="11">
    <location>
        <begin position="122"/>
        <end position="144"/>
    </location>
</feature>
<dbReference type="PRINTS" id="PR01410">
    <property type="entry name" value="CCBIOGENESIS"/>
</dbReference>
<dbReference type="Pfam" id="PF16327">
    <property type="entry name" value="CcmF_C"/>
    <property type="match status" value="1"/>
</dbReference>
<dbReference type="InterPro" id="IPR003568">
    <property type="entry name" value="Cyt_c_biogenesis_CcmF"/>
</dbReference>
<feature type="transmembrane region" description="Helical" evidence="11">
    <location>
        <begin position="352"/>
        <end position="375"/>
    </location>
</feature>
<feature type="transmembrane region" description="Helical" evidence="11">
    <location>
        <begin position="312"/>
        <end position="331"/>
    </location>
</feature>
<evidence type="ECO:0000256" key="11">
    <source>
        <dbReference type="SAM" id="Phobius"/>
    </source>
</evidence>
<keyword evidence="5 11" id="KW-0812">Transmembrane</keyword>
<dbReference type="InterPro" id="IPR003567">
    <property type="entry name" value="Cyt_c_biogenesis"/>
</dbReference>
<evidence type="ECO:0000259" key="12">
    <source>
        <dbReference type="Pfam" id="PF01578"/>
    </source>
</evidence>
<evidence type="ECO:0000256" key="9">
    <source>
        <dbReference type="ARBA" id="ARBA00037230"/>
    </source>
</evidence>
<proteinExistence type="inferred from homology"/>
<keyword evidence="6" id="KW-0201">Cytochrome c-type biogenesis</keyword>
<sequence>MYVSDLGASAILLALLFAIYTPVAAVAGAWRQNEALVASARRATLVVAAFLILASAALVASFLLHDFGVSYVAQHSSLSMPWYYVTAAFYGGQEGSLLYWALMLALFSALFVLTSRRAPAALVPYVLATLMAIETFFLLMLATVSSPFVRLAHPPADGVGLNPLLMDPGMLLHPPLLLMGYMSFSLPFAFAVAAMITGRLDSEWLRALRRWMLAAWTIQSAGLLMGAWWAYHVLGWGGYWGWDPVENAALLPWLTATAFLHSTMVQERRGMLKVWNLALVIASFALSIFGTFEVRSGIISSVHSFAYSTIGSYFLAFLALIIIFSLGLFFFRLPRLRAEQEFDSVVSREGIFLVNNLLLVGIAFATLWGTLFPLISAAVRHEEMSVGAPFYNQVTGPLFLLLLLAMGIGPLLAWRRTSLQALRRNAGPPALLAALCAAILPLLGVPSLWANVAFSVCSFTGCAILYELWRGVRVRHRHGEPYLRALLMLFARYRRRYGGYLVHLGLLILAVGVIGSHFFQQQSDATLKPGQQVSIAGYQLVYLGNIENFYPEKDVVMAQFQIWQHGQLLRYIYPGRQIYHNFSDQPASMISITTYGLTDLYVFLEDWQGAAQATVHIYVNPLTVLVWLGGLVMILGGVVCWWPEPPARVRFSRLAPSPAAVEGKGTEAPGRSLAQAATAPGGPVAEASSAKERQAVVSAQVVERATTPFLSGSSDLAGERGGEASQ</sequence>
<organism evidence="14">
    <name type="scientific">Thermogemmatispora argillosa</name>
    <dbReference type="NCBI Taxonomy" id="2045280"/>
    <lineage>
        <taxon>Bacteria</taxon>
        <taxon>Bacillati</taxon>
        <taxon>Chloroflexota</taxon>
        <taxon>Ktedonobacteria</taxon>
        <taxon>Thermogemmatisporales</taxon>
        <taxon>Thermogemmatisporaceae</taxon>
        <taxon>Thermogemmatispora</taxon>
    </lineage>
</organism>
<evidence type="ECO:0000256" key="6">
    <source>
        <dbReference type="ARBA" id="ARBA00022748"/>
    </source>
</evidence>
<feature type="transmembrane region" description="Helical" evidence="11">
    <location>
        <begin position="42"/>
        <end position="64"/>
    </location>
</feature>
<dbReference type="GO" id="GO:0017004">
    <property type="term" value="P:cytochrome complex assembly"/>
    <property type="evidence" value="ECO:0007669"/>
    <property type="project" value="UniProtKB-KW"/>
</dbReference>
<reference evidence="14" key="1">
    <citation type="submission" date="2018-12" db="EMBL/GenBank/DDBJ databases">
        <title>Novel natural products biosynthetic potential of the class Ktedonobacteria.</title>
        <authorList>
            <person name="Zheng Y."/>
            <person name="Saitou A."/>
            <person name="Wang C.M."/>
            <person name="Toyoda A."/>
            <person name="Minakuchi Y."/>
            <person name="Sekiguchi Y."/>
            <person name="Ueda K."/>
            <person name="Takano H."/>
            <person name="Sakai Y."/>
            <person name="Yokota A."/>
            <person name="Yabe S."/>
        </authorList>
    </citation>
    <scope>NUCLEOTIDE SEQUENCE</scope>
    <source>
        <strain evidence="14">A3-2</strain>
    </source>
</reference>
<protein>
    <submittedName>
        <fullName evidence="14">C-type cytochrome biogenesis protein CcmF</fullName>
    </submittedName>
</protein>
<evidence type="ECO:0000256" key="2">
    <source>
        <dbReference type="ARBA" id="ARBA00009186"/>
    </source>
</evidence>
<keyword evidence="3" id="KW-1003">Cell membrane</keyword>
<feature type="transmembrane region" description="Helical" evidence="11">
    <location>
        <begin position="624"/>
        <end position="643"/>
    </location>
</feature>
<evidence type="ECO:0000256" key="4">
    <source>
        <dbReference type="ARBA" id="ARBA00022519"/>
    </source>
</evidence>
<comment type="subcellular location">
    <subcellularLocation>
        <location evidence="1">Cell inner membrane</location>
        <topology evidence="1">Multi-pass membrane protein</topology>
    </subcellularLocation>
</comment>
<feature type="transmembrane region" description="Helical" evidence="11">
    <location>
        <begin position="426"/>
        <end position="443"/>
    </location>
</feature>
<dbReference type="GO" id="GO:0015232">
    <property type="term" value="F:heme transmembrane transporter activity"/>
    <property type="evidence" value="ECO:0007669"/>
    <property type="project" value="InterPro"/>
</dbReference>
<feature type="transmembrane region" description="Helical" evidence="11">
    <location>
        <begin position="210"/>
        <end position="230"/>
    </location>
</feature>
<evidence type="ECO:0000256" key="7">
    <source>
        <dbReference type="ARBA" id="ARBA00022989"/>
    </source>
</evidence>
<dbReference type="InterPro" id="IPR002541">
    <property type="entry name" value="Cyt_c_assembly"/>
</dbReference>
<dbReference type="GO" id="GO:0020037">
    <property type="term" value="F:heme binding"/>
    <property type="evidence" value="ECO:0007669"/>
    <property type="project" value="InterPro"/>
</dbReference>
<evidence type="ECO:0000256" key="1">
    <source>
        <dbReference type="ARBA" id="ARBA00004429"/>
    </source>
</evidence>
<comment type="function">
    <text evidence="9">Required for the biogenesis of c-type cytochromes. Possible subunit of a heme lyase.</text>
</comment>
<evidence type="ECO:0000259" key="13">
    <source>
        <dbReference type="Pfam" id="PF16327"/>
    </source>
</evidence>
<evidence type="ECO:0000256" key="8">
    <source>
        <dbReference type="ARBA" id="ARBA00023136"/>
    </source>
</evidence>
<accession>A0A455T4M2</accession>
<feature type="transmembrane region" description="Helical" evidence="11">
    <location>
        <begin position="176"/>
        <end position="198"/>
    </location>
</feature>
<dbReference type="InterPro" id="IPR032523">
    <property type="entry name" value="CcmF_C"/>
</dbReference>
<comment type="similarity">
    <text evidence="2">Belongs to the CcmF/CycK/Ccl1/NrfE/CcsA family.</text>
</comment>
<keyword evidence="8 11" id="KW-0472">Membrane</keyword>
<dbReference type="PANTHER" id="PTHR43653">
    <property type="entry name" value="CYTOCHROME C ASSEMBLY PROTEIN-RELATED"/>
    <property type="match status" value="1"/>
</dbReference>
<feature type="transmembrane region" description="Helical" evidence="11">
    <location>
        <begin position="97"/>
        <end position="115"/>
    </location>
</feature>
<feature type="transmembrane region" description="Helical" evidence="11">
    <location>
        <begin position="449"/>
        <end position="469"/>
    </location>
</feature>
<gene>
    <name evidence="14" type="primary">ccmF</name>
    <name evidence="14" type="ORF">KTA_25580</name>
</gene>
<dbReference type="AlphaFoldDB" id="A0A455T4M2"/>
<keyword evidence="4" id="KW-0997">Cell inner membrane</keyword>
<feature type="region of interest" description="Disordered" evidence="10">
    <location>
        <begin position="660"/>
        <end position="690"/>
    </location>
</feature>
<feature type="transmembrane region" description="Helical" evidence="11">
    <location>
        <begin position="250"/>
        <end position="267"/>
    </location>
</feature>
<dbReference type="Pfam" id="PF01578">
    <property type="entry name" value="Cytochrom_C_asm"/>
    <property type="match status" value="1"/>
</dbReference>
<feature type="transmembrane region" description="Helical" evidence="11">
    <location>
        <begin position="497"/>
        <end position="519"/>
    </location>
</feature>
<feature type="transmembrane region" description="Helical" evidence="11">
    <location>
        <begin position="6"/>
        <end position="30"/>
    </location>
</feature>
<feature type="transmembrane region" description="Helical" evidence="11">
    <location>
        <begin position="395"/>
        <end position="414"/>
    </location>
</feature>
<name>A0A455T4M2_9CHLR</name>
<dbReference type="PANTHER" id="PTHR43653:SF1">
    <property type="entry name" value="CYTOCHROME C-TYPE BIOGENESIS PROTEIN CCMF"/>
    <property type="match status" value="1"/>
</dbReference>
<feature type="domain" description="Cytochrome c-type biogenesis protein CcmF C-terminal" evidence="13">
    <location>
        <begin position="315"/>
        <end position="640"/>
    </location>
</feature>
<evidence type="ECO:0000256" key="5">
    <source>
        <dbReference type="ARBA" id="ARBA00022692"/>
    </source>
</evidence>
<feature type="domain" description="Cytochrome c assembly protein" evidence="12">
    <location>
        <begin position="94"/>
        <end position="296"/>
    </location>
</feature>
<feature type="transmembrane region" description="Helical" evidence="11">
    <location>
        <begin position="274"/>
        <end position="292"/>
    </location>
</feature>
<dbReference type="GO" id="GO:0005886">
    <property type="term" value="C:plasma membrane"/>
    <property type="evidence" value="ECO:0007669"/>
    <property type="project" value="UniProtKB-SubCell"/>
</dbReference>